<dbReference type="InterPro" id="IPR011635">
    <property type="entry name" value="CARDB"/>
</dbReference>
<comment type="caution">
    <text evidence="2">The sequence shown here is derived from an EMBL/GenBank/DDBJ whole genome shotgun (WGS) entry which is preliminary data.</text>
</comment>
<proteinExistence type="predicted"/>
<accession>A0A0F9IFS2</accession>
<feature type="domain" description="CARDB" evidence="1">
    <location>
        <begin position="36"/>
        <end position="146"/>
    </location>
</feature>
<evidence type="ECO:0000313" key="2">
    <source>
        <dbReference type="EMBL" id="KKM26352.1"/>
    </source>
</evidence>
<dbReference type="InterPro" id="IPR013783">
    <property type="entry name" value="Ig-like_fold"/>
</dbReference>
<organism evidence="2">
    <name type="scientific">marine sediment metagenome</name>
    <dbReference type="NCBI Taxonomy" id="412755"/>
    <lineage>
        <taxon>unclassified sequences</taxon>
        <taxon>metagenomes</taxon>
        <taxon>ecological metagenomes</taxon>
    </lineage>
</organism>
<sequence length="282" mass="29954">MQKTVAGAKALGLGVLLWSCGEATDPEVLPDAILLPDLVPITVEAPELVSPERQLNIRFTYKNQGEATAPASGIHRVLLSSDRQESLDDAVVGTADAQALGPGATASAEVSYGIPGEFTEGAYFVIVVLDATRLVEESIEDNNAASATTGTAIQRGPDLAVDHFAIRSGIGTWYGNRGFYVAVDFMVSNNGTAPAPDGYWYDAYLSQDTILSADDIGYSGGCCSPVGQMIVGNESYFYDHNSIEPGTYWGILRVMPEDTVSTPELDPSDNVRRAIVTIPSLN</sequence>
<reference evidence="2" key="1">
    <citation type="journal article" date="2015" name="Nature">
        <title>Complex archaea that bridge the gap between prokaryotes and eukaryotes.</title>
        <authorList>
            <person name="Spang A."/>
            <person name="Saw J.H."/>
            <person name="Jorgensen S.L."/>
            <person name="Zaremba-Niedzwiedzka K."/>
            <person name="Martijn J."/>
            <person name="Lind A.E."/>
            <person name="van Eijk R."/>
            <person name="Schleper C."/>
            <person name="Guy L."/>
            <person name="Ettema T.J."/>
        </authorList>
    </citation>
    <scope>NUCLEOTIDE SEQUENCE</scope>
</reference>
<gene>
    <name evidence="2" type="ORF">LCGC14_1585650</name>
</gene>
<dbReference type="Pfam" id="PF07705">
    <property type="entry name" value="CARDB"/>
    <property type="match status" value="1"/>
</dbReference>
<dbReference type="EMBL" id="LAZR01012532">
    <property type="protein sequence ID" value="KKM26352.1"/>
    <property type="molecule type" value="Genomic_DNA"/>
</dbReference>
<dbReference type="Gene3D" id="2.60.40.10">
    <property type="entry name" value="Immunoglobulins"/>
    <property type="match status" value="1"/>
</dbReference>
<name>A0A0F9IFS2_9ZZZZ</name>
<dbReference type="AlphaFoldDB" id="A0A0F9IFS2"/>
<protein>
    <recommendedName>
        <fullName evidence="1">CARDB domain-containing protein</fullName>
    </recommendedName>
</protein>
<evidence type="ECO:0000259" key="1">
    <source>
        <dbReference type="Pfam" id="PF07705"/>
    </source>
</evidence>